<evidence type="ECO:0000256" key="2">
    <source>
        <dbReference type="SAM" id="Phobius"/>
    </source>
</evidence>
<evidence type="ECO:0000313" key="3">
    <source>
        <dbReference type="EMBL" id="EJK68221.1"/>
    </source>
</evidence>
<feature type="compositionally biased region" description="Basic and acidic residues" evidence="1">
    <location>
        <begin position="79"/>
        <end position="88"/>
    </location>
</feature>
<dbReference type="Proteomes" id="UP000266841">
    <property type="component" value="Unassembled WGS sequence"/>
</dbReference>
<name>K0T4E6_THAOC</name>
<keyword evidence="4" id="KW-1185">Reference proteome</keyword>
<dbReference type="AlphaFoldDB" id="K0T4E6"/>
<dbReference type="EMBL" id="AGNL01011745">
    <property type="protein sequence ID" value="EJK68221.1"/>
    <property type="molecule type" value="Genomic_DNA"/>
</dbReference>
<proteinExistence type="predicted"/>
<comment type="caution">
    <text evidence="3">The sequence shown here is derived from an EMBL/GenBank/DDBJ whole genome shotgun (WGS) entry which is preliminary data.</text>
</comment>
<feature type="transmembrane region" description="Helical" evidence="2">
    <location>
        <begin position="165"/>
        <end position="186"/>
    </location>
</feature>
<reference evidence="3 4" key="1">
    <citation type="journal article" date="2012" name="Genome Biol.">
        <title>Genome and low-iron response of an oceanic diatom adapted to chronic iron limitation.</title>
        <authorList>
            <person name="Lommer M."/>
            <person name="Specht M."/>
            <person name="Roy A.S."/>
            <person name="Kraemer L."/>
            <person name="Andreson R."/>
            <person name="Gutowska M.A."/>
            <person name="Wolf J."/>
            <person name="Bergner S.V."/>
            <person name="Schilhabel M.B."/>
            <person name="Klostermeier U.C."/>
            <person name="Beiko R.G."/>
            <person name="Rosenstiel P."/>
            <person name="Hippler M."/>
            <person name="Laroche J."/>
        </authorList>
    </citation>
    <scope>NUCLEOTIDE SEQUENCE [LARGE SCALE GENOMIC DNA]</scope>
    <source>
        <strain evidence="3 4">CCMP1005</strain>
    </source>
</reference>
<feature type="compositionally biased region" description="Polar residues" evidence="1">
    <location>
        <begin position="293"/>
        <end position="306"/>
    </location>
</feature>
<feature type="compositionally biased region" description="Polar residues" evidence="1">
    <location>
        <begin position="1"/>
        <end position="10"/>
    </location>
</feature>
<sequence length="357" mass="39766">MRAMSPSSSGLLPATYSRRRRGGGRPTETLAVESVANSGYTYVHDTAPQHSTNSNPLPTSTSPENSTSSARRIRQLSRRTADAGKLSDDENDENIDYQSRRRQNDFDAYDQGYEDVLDKPLKLSDFLTNDRCYQQYMTEGKRSSYRGIGGNNKATKSKGILDPEVIAKIMAGCSFVGMVFLIWVAFMMETHPLFLKGVPVKSSSDNSDDGSYRFRTETNNAIKAAAAYFVTMVCSIIYLQVKDMQLELNNHPAMGRVCYVRRLIVSSYFRYRRRHYEDIPDGSFGVNISSSTPSVLPTHNSGNSDLVQRPNRGAGKRKDSSPRRMKTVEGTGSAGFINTLRCWFGGGSSKSGRKKDR</sequence>
<feature type="compositionally biased region" description="Low complexity" evidence="1">
    <location>
        <begin position="51"/>
        <end position="69"/>
    </location>
</feature>
<dbReference type="OrthoDB" id="49417at2759"/>
<evidence type="ECO:0000256" key="1">
    <source>
        <dbReference type="SAM" id="MobiDB-lite"/>
    </source>
</evidence>
<feature type="region of interest" description="Disordered" evidence="1">
    <location>
        <begin position="293"/>
        <end position="330"/>
    </location>
</feature>
<gene>
    <name evidence="3" type="ORF">THAOC_10623</name>
</gene>
<accession>K0T4E6</accession>
<dbReference type="eggNOG" id="ENOG502RWTX">
    <property type="taxonomic scope" value="Eukaryota"/>
</dbReference>
<feature type="transmembrane region" description="Helical" evidence="2">
    <location>
        <begin position="221"/>
        <end position="241"/>
    </location>
</feature>
<organism evidence="3 4">
    <name type="scientific">Thalassiosira oceanica</name>
    <name type="common">Marine diatom</name>
    <dbReference type="NCBI Taxonomy" id="159749"/>
    <lineage>
        <taxon>Eukaryota</taxon>
        <taxon>Sar</taxon>
        <taxon>Stramenopiles</taxon>
        <taxon>Ochrophyta</taxon>
        <taxon>Bacillariophyta</taxon>
        <taxon>Coscinodiscophyceae</taxon>
        <taxon>Thalassiosirophycidae</taxon>
        <taxon>Thalassiosirales</taxon>
        <taxon>Thalassiosiraceae</taxon>
        <taxon>Thalassiosira</taxon>
    </lineage>
</organism>
<keyword evidence="2" id="KW-0812">Transmembrane</keyword>
<evidence type="ECO:0000313" key="4">
    <source>
        <dbReference type="Proteomes" id="UP000266841"/>
    </source>
</evidence>
<protein>
    <submittedName>
        <fullName evidence="3">Uncharacterized protein</fullName>
    </submittedName>
</protein>
<keyword evidence="2" id="KW-1133">Transmembrane helix</keyword>
<keyword evidence="2" id="KW-0472">Membrane</keyword>
<feature type="region of interest" description="Disordered" evidence="1">
    <location>
        <begin position="1"/>
        <end position="103"/>
    </location>
</feature>
<dbReference type="OMA" id="AFMMETH"/>